<dbReference type="Gene3D" id="3.40.50.12160">
    <property type="entry name" value="Methylthiotransferase, N-terminal domain"/>
    <property type="match status" value="1"/>
</dbReference>
<comment type="catalytic activity">
    <reaction evidence="11">
        <text>N(6)-L-threonylcarbamoyladenosine(37) in tRNA + (sulfur carrier)-SH + AH2 + 2 S-adenosyl-L-methionine = 2-methylsulfanyl-N(6)-L-threonylcarbamoyladenosine(37) in tRNA + (sulfur carrier)-H + 5'-deoxyadenosine + L-methionine + A + S-adenosyl-L-homocysteine + 2 H(+)</text>
        <dbReference type="Rhea" id="RHEA:37075"/>
        <dbReference type="Rhea" id="RHEA-COMP:10163"/>
        <dbReference type="Rhea" id="RHEA-COMP:11092"/>
        <dbReference type="Rhea" id="RHEA-COMP:14737"/>
        <dbReference type="Rhea" id="RHEA-COMP:14739"/>
        <dbReference type="ChEBI" id="CHEBI:13193"/>
        <dbReference type="ChEBI" id="CHEBI:15378"/>
        <dbReference type="ChEBI" id="CHEBI:17319"/>
        <dbReference type="ChEBI" id="CHEBI:17499"/>
        <dbReference type="ChEBI" id="CHEBI:29917"/>
        <dbReference type="ChEBI" id="CHEBI:57844"/>
        <dbReference type="ChEBI" id="CHEBI:57856"/>
        <dbReference type="ChEBI" id="CHEBI:59789"/>
        <dbReference type="ChEBI" id="CHEBI:64428"/>
        <dbReference type="ChEBI" id="CHEBI:74418"/>
        <dbReference type="ChEBI" id="CHEBI:74420"/>
        <dbReference type="EC" id="2.8.4.5"/>
    </reaction>
</comment>
<reference evidence="16" key="1">
    <citation type="journal article" date="2019" name="Int. J. Syst. Evol. Microbiol.">
        <title>The Global Catalogue of Microorganisms (GCM) 10K type strain sequencing project: providing services to taxonomists for standard genome sequencing and annotation.</title>
        <authorList>
            <consortium name="The Broad Institute Genomics Platform"/>
            <consortium name="The Broad Institute Genome Sequencing Center for Infectious Disease"/>
            <person name="Wu L."/>
            <person name="Ma J."/>
        </authorList>
    </citation>
    <scope>NUCLEOTIDE SEQUENCE [LARGE SCALE GENOMIC DNA]</scope>
    <source>
        <strain evidence="16">CCUG 60023</strain>
    </source>
</reference>
<keyword evidence="16" id="KW-1185">Reference proteome</keyword>
<dbReference type="InterPro" id="IPR023404">
    <property type="entry name" value="rSAM_horseshoe"/>
</dbReference>
<comment type="cofactor">
    <cofactor evidence="1">
        <name>[4Fe-4S] cluster</name>
        <dbReference type="ChEBI" id="CHEBI:49883"/>
    </cofactor>
</comment>
<dbReference type="EC" id="2.8.4.5" evidence="3"/>
<dbReference type="PANTHER" id="PTHR11918">
    <property type="entry name" value="RADICAL SAM PROTEINS"/>
    <property type="match status" value="1"/>
</dbReference>
<dbReference type="NCBIfam" id="TIGR00089">
    <property type="entry name" value="MiaB/RimO family radical SAM methylthiotransferase"/>
    <property type="match status" value="1"/>
</dbReference>
<dbReference type="RefSeq" id="WP_377210890.1">
    <property type="nucleotide sequence ID" value="NZ_JBHTJV010000002.1"/>
</dbReference>
<proteinExistence type="predicted"/>
<feature type="domain" description="MTTase N-terminal" evidence="13">
    <location>
        <begin position="4"/>
        <end position="110"/>
    </location>
</feature>
<dbReference type="InterPro" id="IPR013848">
    <property type="entry name" value="Methylthiotransferase_N"/>
</dbReference>
<keyword evidence="7" id="KW-0479">Metal-binding</keyword>
<dbReference type="PROSITE" id="PS50926">
    <property type="entry name" value="TRAM"/>
    <property type="match status" value="1"/>
</dbReference>
<evidence type="ECO:0000256" key="5">
    <source>
        <dbReference type="ARBA" id="ARBA00022679"/>
    </source>
</evidence>
<dbReference type="EMBL" id="JBHTJV010000002">
    <property type="protein sequence ID" value="MFD0915039.1"/>
    <property type="molecule type" value="Genomic_DNA"/>
</dbReference>
<evidence type="ECO:0000259" key="13">
    <source>
        <dbReference type="PROSITE" id="PS51449"/>
    </source>
</evidence>
<dbReference type="InterPro" id="IPR020612">
    <property type="entry name" value="Methylthiotransferase_CS"/>
</dbReference>
<feature type="domain" description="TRAM" evidence="12">
    <location>
        <begin position="372"/>
        <end position="426"/>
    </location>
</feature>
<evidence type="ECO:0000256" key="3">
    <source>
        <dbReference type="ARBA" id="ARBA00013273"/>
    </source>
</evidence>
<evidence type="ECO:0000256" key="7">
    <source>
        <dbReference type="ARBA" id="ARBA00022723"/>
    </source>
</evidence>
<evidence type="ECO:0000313" key="16">
    <source>
        <dbReference type="Proteomes" id="UP001597101"/>
    </source>
</evidence>
<keyword evidence="6" id="KW-0949">S-adenosyl-L-methionine</keyword>
<dbReference type="PROSITE" id="PS51449">
    <property type="entry name" value="MTTASE_N"/>
    <property type="match status" value="1"/>
</dbReference>
<dbReference type="SFLD" id="SFLDS00029">
    <property type="entry name" value="Radical_SAM"/>
    <property type="match status" value="1"/>
</dbReference>
<comment type="caution">
    <text evidence="15">The sequence shown here is derived from an EMBL/GenBank/DDBJ whole genome shotgun (WGS) entry which is preliminary data.</text>
</comment>
<dbReference type="Gene3D" id="3.80.30.20">
    <property type="entry name" value="tm_1862 like domain"/>
    <property type="match status" value="1"/>
</dbReference>
<dbReference type="InterPro" id="IPR005839">
    <property type="entry name" value="Methylthiotransferase"/>
</dbReference>
<feature type="domain" description="Radical SAM core" evidence="14">
    <location>
        <begin position="139"/>
        <end position="369"/>
    </location>
</feature>
<dbReference type="PANTHER" id="PTHR11918:SF45">
    <property type="entry name" value="THREONYLCARBAMOYLADENOSINE TRNA METHYLTHIOTRANSFERASE"/>
    <property type="match status" value="1"/>
</dbReference>
<dbReference type="SMART" id="SM00729">
    <property type="entry name" value="Elp3"/>
    <property type="match status" value="1"/>
</dbReference>
<dbReference type="InterPro" id="IPR006467">
    <property type="entry name" value="MiaB-like_bact"/>
</dbReference>
<sequence>MSGRPVNVMTFGCRLNAYESEVMRREAKVAGLESLEGGAIIVNTCAVTGKAVSDAKAAIRRARRENPQARIIVSGCAAQTDPDDFALMDEVDLVLGNEEKLHAHNYRALPDFGVNQFEKVRVNDIMSVRETASHMVESIEGRTRAFVQVQNGCDHRCTFCIIPYGRGNSRSVPAGEVVEQVKKLVGNGYREIVLTGVDLTSWGGDLPGAPSLGRLVQALLKGVPDMARLRLSSIDSIEVDEPLTEAIAGDMRLMPHLHLSLQSGDDMILKRMKRRHLRDDTIRFCQDMRAARPDMVFGADIIAGFPTETDEMFARSVDIIDEAGLTHLHIFPFSPRKGTPAARMPQLDRGLVKERAKILRTKGSEALGAFLDSQIGKTQRVLVESGSLARTEQFTPVVLEGAEAGNFVMAKMDGHDGKRLTAHIIDAEQAA</sequence>
<dbReference type="InterPro" id="IPR058240">
    <property type="entry name" value="rSAM_sf"/>
</dbReference>
<name>A0ABW3F997_9HYPH</name>
<keyword evidence="5" id="KW-0808">Transferase</keyword>
<evidence type="ECO:0000256" key="9">
    <source>
        <dbReference type="ARBA" id="ARBA00023014"/>
    </source>
</evidence>
<dbReference type="SUPFAM" id="SSF102114">
    <property type="entry name" value="Radical SAM enzymes"/>
    <property type="match status" value="1"/>
</dbReference>
<dbReference type="NCBIfam" id="TIGR01579">
    <property type="entry name" value="MiaB-like-C"/>
    <property type="match status" value="1"/>
</dbReference>
<evidence type="ECO:0000256" key="10">
    <source>
        <dbReference type="ARBA" id="ARBA00031213"/>
    </source>
</evidence>
<evidence type="ECO:0000256" key="1">
    <source>
        <dbReference type="ARBA" id="ARBA00001966"/>
    </source>
</evidence>
<comment type="function">
    <text evidence="2">Catalyzes the methylthiolation of N6-threonylcarbamoyladenosine (t(6)A), leading to the formation of 2-methylthio-N6-threonylcarbamoyladenosine (ms(2)t(6)A) at position 37 in tRNAs that read codons beginning with adenine.</text>
</comment>
<evidence type="ECO:0000256" key="6">
    <source>
        <dbReference type="ARBA" id="ARBA00022691"/>
    </source>
</evidence>
<dbReference type="PROSITE" id="PS01278">
    <property type="entry name" value="MTTASE_RADICAL"/>
    <property type="match status" value="1"/>
</dbReference>
<evidence type="ECO:0000256" key="8">
    <source>
        <dbReference type="ARBA" id="ARBA00023004"/>
    </source>
</evidence>
<dbReference type="InterPro" id="IPR006638">
    <property type="entry name" value="Elp3/MiaA/NifB-like_rSAM"/>
</dbReference>
<keyword evidence="8" id="KW-0408">Iron</keyword>
<evidence type="ECO:0000313" key="15">
    <source>
        <dbReference type="EMBL" id="MFD0915039.1"/>
    </source>
</evidence>
<keyword evidence="9" id="KW-0411">Iron-sulfur</keyword>
<dbReference type="SFLD" id="SFLDG01082">
    <property type="entry name" value="B12-binding_domain_containing"/>
    <property type="match status" value="1"/>
</dbReference>
<dbReference type="PROSITE" id="PS51918">
    <property type="entry name" value="RADICAL_SAM"/>
    <property type="match status" value="1"/>
</dbReference>
<dbReference type="Pfam" id="PF04055">
    <property type="entry name" value="Radical_SAM"/>
    <property type="match status" value="1"/>
</dbReference>
<dbReference type="InterPro" id="IPR002792">
    <property type="entry name" value="TRAM_dom"/>
</dbReference>
<evidence type="ECO:0000256" key="4">
    <source>
        <dbReference type="ARBA" id="ARBA00022485"/>
    </source>
</evidence>
<accession>A0ABW3F997</accession>
<evidence type="ECO:0000256" key="11">
    <source>
        <dbReference type="ARBA" id="ARBA00051661"/>
    </source>
</evidence>
<dbReference type="Proteomes" id="UP001597101">
    <property type="component" value="Unassembled WGS sequence"/>
</dbReference>
<keyword evidence="4" id="KW-0004">4Fe-4S</keyword>
<organism evidence="15 16">
    <name type="scientific">Pseudahrensia aquimaris</name>
    <dbReference type="NCBI Taxonomy" id="744461"/>
    <lineage>
        <taxon>Bacteria</taxon>
        <taxon>Pseudomonadati</taxon>
        <taxon>Pseudomonadota</taxon>
        <taxon>Alphaproteobacteria</taxon>
        <taxon>Hyphomicrobiales</taxon>
        <taxon>Ahrensiaceae</taxon>
        <taxon>Pseudahrensia</taxon>
    </lineage>
</organism>
<dbReference type="InterPro" id="IPR038135">
    <property type="entry name" value="Methylthiotransferase_N_sf"/>
</dbReference>
<protein>
    <recommendedName>
        <fullName evidence="3">tRNA (N(6)-L-threonylcarbamoyladenosine(37)-C(2))-methylthiotransferase</fullName>
        <ecNumber evidence="3">2.8.4.5</ecNumber>
    </recommendedName>
    <alternativeName>
        <fullName evidence="10">tRNA-t(6)A37 methylthiotransferase</fullName>
    </alternativeName>
</protein>
<dbReference type="Pfam" id="PF00919">
    <property type="entry name" value="UPF0004"/>
    <property type="match status" value="1"/>
</dbReference>
<evidence type="ECO:0000256" key="2">
    <source>
        <dbReference type="ARBA" id="ARBA00002399"/>
    </source>
</evidence>
<evidence type="ECO:0000259" key="12">
    <source>
        <dbReference type="PROSITE" id="PS50926"/>
    </source>
</evidence>
<evidence type="ECO:0000259" key="14">
    <source>
        <dbReference type="PROSITE" id="PS51918"/>
    </source>
</evidence>
<gene>
    <name evidence="15" type="primary">mtaB</name>
    <name evidence="15" type="ORF">ACFQ14_01310</name>
</gene>
<dbReference type="InterPro" id="IPR007197">
    <property type="entry name" value="rSAM"/>
</dbReference>
<dbReference type="CDD" id="cd01335">
    <property type="entry name" value="Radical_SAM"/>
    <property type="match status" value="1"/>
</dbReference>